<name>A0ABP3US15_9CLOT</name>
<dbReference type="Pfam" id="PF02632">
    <property type="entry name" value="BioY"/>
    <property type="match status" value="1"/>
</dbReference>
<dbReference type="PIRSF" id="PIRSF016661">
    <property type="entry name" value="BioY"/>
    <property type="match status" value="1"/>
</dbReference>
<sequence>MKISASEMSFIGLFVALTAVGAFIPGIPIGPVPITLQTLFTALAGVILGARLGAWSQLIYVLLGLIGLPIFSGFTGGLSKVMSPSFGYLIGFIVSAYITGKLCTRTNNIKFFNLFIYIFIGYIFIYIIGIPYMYIILTKVMGTSITFYGAFKMGCLVFLPGDIIKAIVTALLGVKILPLIKDKINTQKEGLKV</sequence>
<keyword evidence="3" id="KW-0812">Transmembrane</keyword>
<dbReference type="EMBL" id="BAAACG010000009">
    <property type="protein sequence ID" value="GAA0740271.1"/>
    <property type="molecule type" value="Genomic_DNA"/>
</dbReference>
<feature type="transmembrane region" description="Helical" evidence="3">
    <location>
        <begin position="59"/>
        <end position="79"/>
    </location>
</feature>
<evidence type="ECO:0000313" key="5">
    <source>
        <dbReference type="Proteomes" id="UP001501510"/>
    </source>
</evidence>
<evidence type="ECO:0000256" key="3">
    <source>
        <dbReference type="SAM" id="Phobius"/>
    </source>
</evidence>
<organism evidence="4 5">
    <name type="scientific">Clostridium oceanicum</name>
    <dbReference type="NCBI Taxonomy" id="1543"/>
    <lineage>
        <taxon>Bacteria</taxon>
        <taxon>Bacillati</taxon>
        <taxon>Bacillota</taxon>
        <taxon>Clostridia</taxon>
        <taxon>Eubacteriales</taxon>
        <taxon>Clostridiaceae</taxon>
        <taxon>Clostridium</taxon>
    </lineage>
</organism>
<evidence type="ECO:0000256" key="1">
    <source>
        <dbReference type="ARBA" id="ARBA00010692"/>
    </source>
</evidence>
<keyword evidence="2" id="KW-1003">Cell membrane</keyword>
<dbReference type="PANTHER" id="PTHR34295:SF1">
    <property type="entry name" value="BIOTIN TRANSPORTER BIOY"/>
    <property type="match status" value="1"/>
</dbReference>
<reference evidence="5" key="1">
    <citation type="journal article" date="2019" name="Int. J. Syst. Evol. Microbiol.">
        <title>The Global Catalogue of Microorganisms (GCM) 10K type strain sequencing project: providing services to taxonomists for standard genome sequencing and annotation.</title>
        <authorList>
            <consortium name="The Broad Institute Genomics Platform"/>
            <consortium name="The Broad Institute Genome Sequencing Center for Infectious Disease"/>
            <person name="Wu L."/>
            <person name="Ma J."/>
        </authorList>
    </citation>
    <scope>NUCLEOTIDE SEQUENCE [LARGE SCALE GENOMIC DNA]</scope>
    <source>
        <strain evidence="5">JCM 1407</strain>
    </source>
</reference>
<comment type="caution">
    <text evidence="4">The sequence shown here is derived from an EMBL/GenBank/DDBJ whole genome shotgun (WGS) entry which is preliminary data.</text>
</comment>
<keyword evidence="2" id="KW-0813">Transport</keyword>
<keyword evidence="5" id="KW-1185">Reference proteome</keyword>
<dbReference type="InterPro" id="IPR003784">
    <property type="entry name" value="BioY"/>
</dbReference>
<keyword evidence="2 3" id="KW-0472">Membrane</keyword>
<feature type="transmembrane region" description="Helical" evidence="3">
    <location>
        <begin position="114"/>
        <end position="137"/>
    </location>
</feature>
<feature type="transmembrane region" description="Helical" evidence="3">
    <location>
        <begin position="85"/>
        <end position="102"/>
    </location>
</feature>
<proteinExistence type="inferred from homology"/>
<feature type="transmembrane region" description="Helical" evidence="3">
    <location>
        <begin position="149"/>
        <end position="174"/>
    </location>
</feature>
<dbReference type="PANTHER" id="PTHR34295">
    <property type="entry name" value="BIOTIN TRANSPORTER BIOY"/>
    <property type="match status" value="1"/>
</dbReference>
<accession>A0ABP3US15</accession>
<feature type="transmembrane region" description="Helical" evidence="3">
    <location>
        <begin position="32"/>
        <end position="52"/>
    </location>
</feature>
<dbReference type="Gene3D" id="1.10.1760.20">
    <property type="match status" value="1"/>
</dbReference>
<evidence type="ECO:0000313" key="4">
    <source>
        <dbReference type="EMBL" id="GAA0740271.1"/>
    </source>
</evidence>
<protein>
    <recommendedName>
        <fullName evidence="2">Biotin transporter</fullName>
    </recommendedName>
</protein>
<evidence type="ECO:0000256" key="2">
    <source>
        <dbReference type="PIRNR" id="PIRNR016661"/>
    </source>
</evidence>
<comment type="subcellular location">
    <subcellularLocation>
        <location evidence="2">Cell membrane</location>
        <topology evidence="2">Multi-pass membrane protein</topology>
    </subcellularLocation>
</comment>
<gene>
    <name evidence="4" type="ORF">GCM10008906_20060</name>
</gene>
<keyword evidence="3" id="KW-1133">Transmembrane helix</keyword>
<dbReference type="RefSeq" id="WP_343761310.1">
    <property type="nucleotide sequence ID" value="NZ_BAAACG010000009.1"/>
</dbReference>
<comment type="similarity">
    <text evidence="1 2">Belongs to the BioY family.</text>
</comment>
<dbReference type="Proteomes" id="UP001501510">
    <property type="component" value="Unassembled WGS sequence"/>
</dbReference>